<organism evidence="1 2">
    <name type="scientific">Aspergillus nanangensis</name>
    <dbReference type="NCBI Taxonomy" id="2582783"/>
    <lineage>
        <taxon>Eukaryota</taxon>
        <taxon>Fungi</taxon>
        <taxon>Dikarya</taxon>
        <taxon>Ascomycota</taxon>
        <taxon>Pezizomycotina</taxon>
        <taxon>Eurotiomycetes</taxon>
        <taxon>Eurotiomycetidae</taxon>
        <taxon>Eurotiales</taxon>
        <taxon>Aspergillaceae</taxon>
        <taxon>Aspergillus</taxon>
        <taxon>Aspergillus subgen. Circumdati</taxon>
    </lineage>
</organism>
<gene>
    <name evidence="1" type="ORF">FE257_008025</name>
</gene>
<reference evidence="1" key="1">
    <citation type="journal article" date="2019" name="Beilstein J. Org. Chem.">
        <title>Nanangenines: drimane sesquiterpenoids as the dominant metabolite cohort of a novel Australian fungus, Aspergillus nanangensis.</title>
        <authorList>
            <person name="Lacey H.J."/>
            <person name="Gilchrist C.L.M."/>
            <person name="Crombie A."/>
            <person name="Kalaitzis J.A."/>
            <person name="Vuong D."/>
            <person name="Rutledge P.J."/>
            <person name="Turner P."/>
            <person name="Pitt J.I."/>
            <person name="Lacey E."/>
            <person name="Chooi Y.H."/>
            <person name="Piggott A.M."/>
        </authorList>
    </citation>
    <scope>NUCLEOTIDE SEQUENCE</scope>
    <source>
        <strain evidence="1">MST-FP2251</strain>
    </source>
</reference>
<comment type="caution">
    <text evidence="1">The sequence shown here is derived from an EMBL/GenBank/DDBJ whole genome shotgun (WGS) entry which is preliminary data.</text>
</comment>
<evidence type="ECO:0000313" key="2">
    <source>
        <dbReference type="Proteomes" id="UP001194746"/>
    </source>
</evidence>
<evidence type="ECO:0000313" key="1">
    <source>
        <dbReference type="EMBL" id="KAF9889048.1"/>
    </source>
</evidence>
<keyword evidence="2" id="KW-1185">Reference proteome</keyword>
<dbReference type="EMBL" id="VCAU01000040">
    <property type="protein sequence ID" value="KAF9889048.1"/>
    <property type="molecule type" value="Genomic_DNA"/>
</dbReference>
<dbReference type="AlphaFoldDB" id="A0AAD4GV29"/>
<sequence>MSDDDTSDDDSGSDHRGDYDWRTDYLSDDDHIPWGVLPIEQYLINTWDYASVEPPAQQRVRLLGQFLRLDRFPEEWCSRFRNALVPARFPTVAENRLILWPWRSQDMRLKAWKILQQPHKNQTDEFPFLFRTYYSVDKQQRALDDEKIKNWIASTKRFKRAKEFVYFDDAELFNFGPHWQRLYEVIPEVVGPRSGSCERKQSPSETDIWMFKRGLFMLKESLSDVWRDGSKRVIEVASEDLRTMVIKSYLLIADQVAFETDHLSVPLSWLSLVEQFDGLIIGRLCARPLWL</sequence>
<reference evidence="1" key="2">
    <citation type="submission" date="2020-02" db="EMBL/GenBank/DDBJ databases">
        <authorList>
            <person name="Gilchrist C.L.M."/>
            <person name="Chooi Y.-H."/>
        </authorList>
    </citation>
    <scope>NUCLEOTIDE SEQUENCE</scope>
    <source>
        <strain evidence="1">MST-FP2251</strain>
    </source>
</reference>
<proteinExistence type="predicted"/>
<protein>
    <submittedName>
        <fullName evidence="1">Uncharacterized protein</fullName>
    </submittedName>
</protein>
<name>A0AAD4GV29_ASPNN</name>
<dbReference type="Proteomes" id="UP001194746">
    <property type="component" value="Unassembled WGS sequence"/>
</dbReference>
<accession>A0AAD4GV29</accession>